<feature type="region of interest" description="Disordered" evidence="1">
    <location>
        <begin position="128"/>
        <end position="160"/>
    </location>
</feature>
<keyword evidence="3" id="KW-1185">Reference proteome</keyword>
<feature type="region of interest" description="Disordered" evidence="1">
    <location>
        <begin position="1"/>
        <end position="72"/>
    </location>
</feature>
<feature type="compositionally biased region" description="Polar residues" evidence="1">
    <location>
        <begin position="10"/>
        <end position="31"/>
    </location>
</feature>
<reference evidence="3" key="1">
    <citation type="submission" date="2024-06" db="EMBL/GenBank/DDBJ databases">
        <title>Multi-omics analyses provide insights into the biosynthesis of the anticancer antibiotic pleurotin in Hohenbuehelia grisea.</title>
        <authorList>
            <person name="Weaver J.A."/>
            <person name="Alberti F."/>
        </authorList>
    </citation>
    <scope>NUCLEOTIDE SEQUENCE [LARGE SCALE GENOMIC DNA]</scope>
    <source>
        <strain evidence="3">T-177</strain>
    </source>
</reference>
<sequence length="194" mass="20965">MPPKAPKIKPTQNPKNPQTGQPQAGPGSSNGKPAPKRAPTSAPKTSNAIEHRPVTRARNQEQHPGDHHNKYTIVRRTPAEIEADRQAAAAAQLTAKSKKIAVHQAQIQKAVDVEAKIRQAQIQTRANAARPDLVQSLGRHSRAQSPRHSERAASPVSDDLDPMIVDKTSLSDYDAAILTTTRSLDAIRAFTVAL</sequence>
<accession>A0ABR3JBQ3</accession>
<dbReference type="Proteomes" id="UP001556367">
    <property type="component" value="Unassembled WGS sequence"/>
</dbReference>
<evidence type="ECO:0000313" key="3">
    <source>
        <dbReference type="Proteomes" id="UP001556367"/>
    </source>
</evidence>
<dbReference type="EMBL" id="JASNQZ010000008">
    <property type="protein sequence ID" value="KAL0953131.1"/>
    <property type="molecule type" value="Genomic_DNA"/>
</dbReference>
<evidence type="ECO:0000256" key="1">
    <source>
        <dbReference type="SAM" id="MobiDB-lite"/>
    </source>
</evidence>
<protein>
    <submittedName>
        <fullName evidence="2">Uncharacterized protein</fullName>
    </submittedName>
</protein>
<gene>
    <name evidence="2" type="ORF">HGRIS_004399</name>
</gene>
<proteinExistence type="predicted"/>
<organism evidence="2 3">
    <name type="scientific">Hohenbuehelia grisea</name>
    <dbReference type="NCBI Taxonomy" id="104357"/>
    <lineage>
        <taxon>Eukaryota</taxon>
        <taxon>Fungi</taxon>
        <taxon>Dikarya</taxon>
        <taxon>Basidiomycota</taxon>
        <taxon>Agaricomycotina</taxon>
        <taxon>Agaricomycetes</taxon>
        <taxon>Agaricomycetidae</taxon>
        <taxon>Agaricales</taxon>
        <taxon>Pleurotineae</taxon>
        <taxon>Pleurotaceae</taxon>
        <taxon>Hohenbuehelia</taxon>
    </lineage>
</organism>
<comment type="caution">
    <text evidence="2">The sequence shown here is derived from an EMBL/GenBank/DDBJ whole genome shotgun (WGS) entry which is preliminary data.</text>
</comment>
<feature type="compositionally biased region" description="Basic and acidic residues" evidence="1">
    <location>
        <begin position="49"/>
        <end position="69"/>
    </location>
</feature>
<evidence type="ECO:0000313" key="2">
    <source>
        <dbReference type="EMBL" id="KAL0953131.1"/>
    </source>
</evidence>
<name>A0ABR3JBQ3_9AGAR</name>